<gene>
    <name evidence="2" type="ORF">Goarm_020644</name>
</gene>
<evidence type="ECO:0008006" key="4">
    <source>
        <dbReference type="Google" id="ProtNLM"/>
    </source>
</evidence>
<reference evidence="2 3" key="1">
    <citation type="journal article" date="2019" name="Genome Biol. Evol.">
        <title>Insights into the evolution of the New World diploid cottons (Gossypium, subgenus Houzingenia) based on genome sequencing.</title>
        <authorList>
            <person name="Grover C.E."/>
            <person name="Arick M.A. 2nd"/>
            <person name="Thrash A."/>
            <person name="Conover J.L."/>
            <person name="Sanders W.S."/>
            <person name="Peterson D.G."/>
            <person name="Frelichowski J.E."/>
            <person name="Scheffler J.A."/>
            <person name="Scheffler B.E."/>
            <person name="Wendel J.F."/>
        </authorList>
    </citation>
    <scope>NUCLEOTIDE SEQUENCE [LARGE SCALE GENOMIC DNA]</scope>
    <source>
        <strain evidence="2">6</strain>
        <tissue evidence="2">Leaf</tissue>
    </source>
</reference>
<feature type="region of interest" description="Disordered" evidence="1">
    <location>
        <begin position="239"/>
        <end position="270"/>
    </location>
</feature>
<protein>
    <recommendedName>
        <fullName evidence="4">Retrovirus-related Pol polyprotein from transposon TNT 1-94</fullName>
    </recommendedName>
</protein>
<name>A0A7J9IPB7_9ROSI</name>
<dbReference type="GO" id="GO:0003676">
    <property type="term" value="F:nucleic acid binding"/>
    <property type="evidence" value="ECO:0007669"/>
    <property type="project" value="InterPro"/>
</dbReference>
<dbReference type="SUPFAM" id="SSF57756">
    <property type="entry name" value="Retrovirus zinc finger-like domains"/>
    <property type="match status" value="1"/>
</dbReference>
<dbReference type="PANTHER" id="PTHR47481:SF30">
    <property type="entry name" value="CCHC-TYPE DOMAIN-CONTAINING PROTEIN"/>
    <property type="match status" value="1"/>
</dbReference>
<dbReference type="GO" id="GO:0008270">
    <property type="term" value="F:zinc ion binding"/>
    <property type="evidence" value="ECO:0007669"/>
    <property type="project" value="InterPro"/>
</dbReference>
<dbReference type="Pfam" id="PF14223">
    <property type="entry name" value="Retrotran_gag_2"/>
    <property type="match status" value="1"/>
</dbReference>
<accession>A0A7J9IPB7</accession>
<organism evidence="2 3">
    <name type="scientific">Gossypium armourianum</name>
    <dbReference type="NCBI Taxonomy" id="34283"/>
    <lineage>
        <taxon>Eukaryota</taxon>
        <taxon>Viridiplantae</taxon>
        <taxon>Streptophyta</taxon>
        <taxon>Embryophyta</taxon>
        <taxon>Tracheophyta</taxon>
        <taxon>Spermatophyta</taxon>
        <taxon>Magnoliopsida</taxon>
        <taxon>eudicotyledons</taxon>
        <taxon>Gunneridae</taxon>
        <taxon>Pentapetalae</taxon>
        <taxon>rosids</taxon>
        <taxon>malvids</taxon>
        <taxon>Malvales</taxon>
        <taxon>Malvaceae</taxon>
        <taxon>Malvoideae</taxon>
        <taxon>Gossypium</taxon>
    </lineage>
</organism>
<dbReference type="InterPro" id="IPR036875">
    <property type="entry name" value="Znf_CCHC_sf"/>
</dbReference>
<evidence type="ECO:0000313" key="2">
    <source>
        <dbReference type="EMBL" id="MBA0823951.1"/>
    </source>
</evidence>
<dbReference type="EMBL" id="JABFAE010000002">
    <property type="protein sequence ID" value="MBA0823951.1"/>
    <property type="molecule type" value="Genomic_DNA"/>
</dbReference>
<comment type="caution">
    <text evidence="2">The sequence shown here is derived from an EMBL/GenBank/DDBJ whole genome shotgun (WGS) entry which is preliminary data.</text>
</comment>
<proteinExistence type="predicted"/>
<feature type="non-terminal residue" evidence="2">
    <location>
        <position position="1"/>
    </location>
</feature>
<feature type="region of interest" description="Disordered" evidence="1">
    <location>
        <begin position="353"/>
        <end position="374"/>
    </location>
</feature>
<keyword evidence="3" id="KW-1185">Reference proteome</keyword>
<feature type="compositionally biased region" description="Polar residues" evidence="1">
    <location>
        <begin position="239"/>
        <end position="251"/>
    </location>
</feature>
<evidence type="ECO:0000256" key="1">
    <source>
        <dbReference type="SAM" id="MobiDB-lite"/>
    </source>
</evidence>
<sequence length="374" mass="40908">MDPPSSPSAAQSAVSTVASHLSTGVIDNKFFSTKNVSVLLDDSNYLLWRQQILFAVKAYKLQSFLDLHTIPPPSTVLDDNGVPQANADFERFEQQDSALASWLLTFVSTTVLPHLIGLDTSAQIWNAIVSLYGSKSTSRLMFYRRALHSQRKGDLSIREFLMKIKCFCDSLAGCGEVISEHEHITAVLNGLPSEYKPIISIIVASPTLYSLQSVMTMLIDAESRQQALMIEAPSSANLVSQQSADSTTDRSNPIYRPSASRGRGRGRSSSTRFQCQLCGKIGHLVDRCYYRFDSSYKSTNMRPPPQANVCLSSPPVPSMTVSASQPHAMLATPDTVEDPAWYPDSGATHHLTHSVESLGDNTSRSGPGRVYVGN</sequence>
<dbReference type="PANTHER" id="PTHR47481">
    <property type="match status" value="1"/>
</dbReference>
<evidence type="ECO:0000313" key="3">
    <source>
        <dbReference type="Proteomes" id="UP000593575"/>
    </source>
</evidence>
<dbReference type="AlphaFoldDB" id="A0A7J9IPB7"/>
<dbReference type="Proteomes" id="UP000593575">
    <property type="component" value="Unassembled WGS sequence"/>
</dbReference>